<evidence type="ECO:0000313" key="1">
    <source>
        <dbReference type="EMBL" id="ECJ4380001.1"/>
    </source>
</evidence>
<proteinExistence type="predicted"/>
<accession>A0A5Y3W8C8</accession>
<comment type="caution">
    <text evidence="1">The sequence shown here is derived from an EMBL/GenBank/DDBJ whole genome shotgun (WGS) entry which is preliminary data.</text>
</comment>
<reference evidence="1" key="1">
    <citation type="submission" date="2018-05" db="EMBL/GenBank/DDBJ databases">
        <authorList>
            <person name="Ashton P.M."/>
            <person name="Dallman T."/>
            <person name="Nair S."/>
            <person name="De Pinna E."/>
            <person name="Peters T."/>
            <person name="Grant K."/>
        </authorList>
    </citation>
    <scope>NUCLEOTIDE SEQUENCE [LARGE SCALE GENOMIC DNA]</scope>
    <source>
        <strain evidence="1">474878</strain>
    </source>
</reference>
<dbReference type="EMBL" id="AAIYJF010000025">
    <property type="protein sequence ID" value="ECJ4380001.1"/>
    <property type="molecule type" value="Genomic_DNA"/>
</dbReference>
<dbReference type="Proteomes" id="UP000839781">
    <property type="component" value="Unassembled WGS sequence"/>
</dbReference>
<name>A0A5Y3W8C8_SALDZ</name>
<gene>
    <name evidence="1" type="ORF">DLB95_22950</name>
</gene>
<sequence>MPQNESAVERARENFFRHHRYTEEDLESDYQAELRNYRDDTWEAPQRAARLSVAVKRYKTYEMLYFFFQIADEAGLDYTPLVVKRLCAHLFDRQGSQNIIVDIFGRKERMHRSHDCDPDIIAAVAAQYSQQAKDHWQGVLKNIERVKQDYRKIRRGKEPKMTEGQCKC</sequence>
<protein>
    <submittedName>
        <fullName evidence="1">Cytoplasmic protein</fullName>
    </submittedName>
</protein>
<organism evidence="1">
    <name type="scientific">Salmonella diarizonae</name>
    <dbReference type="NCBI Taxonomy" id="59204"/>
    <lineage>
        <taxon>Bacteria</taxon>
        <taxon>Pseudomonadati</taxon>
        <taxon>Pseudomonadota</taxon>
        <taxon>Gammaproteobacteria</taxon>
        <taxon>Enterobacterales</taxon>
        <taxon>Enterobacteriaceae</taxon>
        <taxon>Salmonella</taxon>
    </lineage>
</organism>
<dbReference type="AlphaFoldDB" id="A0A5Y3W8C8"/>